<comment type="caution">
    <text evidence="2">The sequence shown here is derived from an EMBL/GenBank/DDBJ whole genome shotgun (WGS) entry which is preliminary data.</text>
</comment>
<dbReference type="Pfam" id="PF03129">
    <property type="entry name" value="HGTP_anticodon"/>
    <property type="match status" value="1"/>
</dbReference>
<proteinExistence type="predicted"/>
<keyword evidence="2" id="KW-0436">Ligase</keyword>
<dbReference type="OrthoDB" id="548194at2759"/>
<feature type="compositionally biased region" description="Basic and acidic residues" evidence="1">
    <location>
        <begin position="37"/>
        <end position="57"/>
    </location>
</feature>
<feature type="region of interest" description="Disordered" evidence="1">
    <location>
        <begin position="249"/>
        <end position="325"/>
    </location>
</feature>
<dbReference type="GO" id="GO:0005737">
    <property type="term" value="C:cytoplasm"/>
    <property type="evidence" value="ECO:0007669"/>
    <property type="project" value="InterPro"/>
</dbReference>
<keyword evidence="3" id="KW-1185">Reference proteome</keyword>
<dbReference type="InterPro" id="IPR004499">
    <property type="entry name" value="Pro-tRNA-ligase_IIa_arc-type"/>
</dbReference>
<dbReference type="SUPFAM" id="SSF52954">
    <property type="entry name" value="Class II aaRS ABD-related"/>
    <property type="match status" value="1"/>
</dbReference>
<dbReference type="AlphaFoldDB" id="A0A1Q9DCJ0"/>
<dbReference type="GO" id="GO:0017101">
    <property type="term" value="C:aminoacyl-tRNA synthetase multienzyme complex"/>
    <property type="evidence" value="ECO:0007669"/>
    <property type="project" value="TreeGrafter"/>
</dbReference>
<organism evidence="2 3">
    <name type="scientific">Symbiodinium microadriaticum</name>
    <name type="common">Dinoflagellate</name>
    <name type="synonym">Zooxanthella microadriatica</name>
    <dbReference type="NCBI Taxonomy" id="2951"/>
    <lineage>
        <taxon>Eukaryota</taxon>
        <taxon>Sar</taxon>
        <taxon>Alveolata</taxon>
        <taxon>Dinophyceae</taxon>
        <taxon>Suessiales</taxon>
        <taxon>Symbiodiniaceae</taxon>
        <taxon>Symbiodinium</taxon>
    </lineage>
</organism>
<feature type="region of interest" description="Disordered" evidence="1">
    <location>
        <begin position="1"/>
        <end position="57"/>
    </location>
</feature>
<dbReference type="GO" id="GO:0004827">
    <property type="term" value="F:proline-tRNA ligase activity"/>
    <property type="evidence" value="ECO:0007669"/>
    <property type="project" value="InterPro"/>
</dbReference>
<dbReference type="EMBL" id="LSRX01000607">
    <property type="protein sequence ID" value="OLP92780.1"/>
    <property type="molecule type" value="Genomic_DNA"/>
</dbReference>
<feature type="region of interest" description="Disordered" evidence="1">
    <location>
        <begin position="82"/>
        <end position="113"/>
    </location>
</feature>
<name>A0A1Q9DCJ0_SYMMI</name>
<protein>
    <submittedName>
        <fullName evidence="2">Proline--tRNA ligase</fullName>
    </submittedName>
</protein>
<feature type="compositionally biased region" description="Basic residues" evidence="1">
    <location>
        <begin position="291"/>
        <end position="300"/>
    </location>
</feature>
<evidence type="ECO:0000313" key="3">
    <source>
        <dbReference type="Proteomes" id="UP000186817"/>
    </source>
</evidence>
<dbReference type="InterPro" id="IPR004154">
    <property type="entry name" value="Anticodon-bd"/>
</dbReference>
<reference evidence="2 3" key="1">
    <citation type="submission" date="2016-02" db="EMBL/GenBank/DDBJ databases">
        <title>Genome analysis of coral dinoflagellate symbionts highlights evolutionary adaptations to a symbiotic lifestyle.</title>
        <authorList>
            <person name="Aranda M."/>
            <person name="Li Y."/>
            <person name="Liew Y.J."/>
            <person name="Baumgarten S."/>
            <person name="Simakov O."/>
            <person name="Wilson M."/>
            <person name="Piel J."/>
            <person name="Ashoor H."/>
            <person name="Bougouffa S."/>
            <person name="Bajic V.B."/>
            <person name="Ryu T."/>
            <person name="Ravasi T."/>
            <person name="Bayer T."/>
            <person name="Micklem G."/>
            <person name="Kim H."/>
            <person name="Bhak J."/>
            <person name="Lajeunesse T.C."/>
            <person name="Voolstra C.R."/>
        </authorList>
    </citation>
    <scope>NUCLEOTIDE SEQUENCE [LARGE SCALE GENOMIC DNA]</scope>
    <source>
        <strain evidence="2 3">CCMP2467</strain>
    </source>
</reference>
<dbReference type="InterPro" id="IPR036621">
    <property type="entry name" value="Anticodon-bd_dom_sf"/>
</dbReference>
<evidence type="ECO:0000313" key="2">
    <source>
        <dbReference type="EMBL" id="OLP92780.1"/>
    </source>
</evidence>
<evidence type="ECO:0000256" key="1">
    <source>
        <dbReference type="SAM" id="MobiDB-lite"/>
    </source>
</evidence>
<dbReference type="GO" id="GO:0005524">
    <property type="term" value="F:ATP binding"/>
    <property type="evidence" value="ECO:0007669"/>
    <property type="project" value="InterPro"/>
</dbReference>
<dbReference type="GO" id="GO:0006433">
    <property type="term" value="P:prolyl-tRNA aminoacylation"/>
    <property type="evidence" value="ECO:0007669"/>
    <property type="project" value="InterPro"/>
</dbReference>
<feature type="compositionally biased region" description="Basic and acidic residues" evidence="1">
    <location>
        <begin position="301"/>
        <end position="313"/>
    </location>
</feature>
<feature type="compositionally biased region" description="Basic and acidic residues" evidence="1">
    <location>
        <begin position="82"/>
        <end position="96"/>
    </location>
</feature>
<dbReference type="Gene3D" id="3.40.50.800">
    <property type="entry name" value="Anticodon-binding domain"/>
    <property type="match status" value="1"/>
</dbReference>
<dbReference type="PANTHER" id="PTHR43382:SF3">
    <property type="entry name" value="PROLINE--TRNA LIGASE, CHLOROPLASTIC_MITOCHONDRIAL"/>
    <property type="match status" value="1"/>
</dbReference>
<gene>
    <name evidence="2" type="primary">proS</name>
    <name evidence="2" type="ORF">AK812_SmicGene25367</name>
</gene>
<sequence length="570" mass="63569">MVKKPKKKQETPETGEEVLVSAPQKPDVKSKKRKRQESKSEPVEIEAVEKPAEKDADAAERLRRALQRDIQQLVLRLRSEGKSKAEIKSATHELKAQHGAVSKSKSLKSSKKQKWEANAAERRKTHLQRQHDLVVIPVVWRGRHDKLDVLQAAENVKACLAQQGLDVWLDSRRHLTPGQKFSHWEHRGVMLRVEIGPQDLQAQVCQVCKAKTAGDYQSVERKQVPLPPAGARSLLLRLKEWGLSQLDVERRDGDSEDEAPEVRGRHQKPKASPEEEDEVQGNWQPRAAAAGKKKKGKARGRKDGSCPRCRDGGFEAPADASGMSSRAGRVGPVLSWTLALCSSPLLFREEAGGCVTTTAPASGTQDLEIAMLVDLARMARSLLIARPCLVLGHRCLQAMQDIYHARTAVRGDTGRGIFATRKNDMVMEVIHSFWCGDSQSAAIFQNWKAWGHREASPLRMTQDDRKRGVLYRESNDADYAMILTDTDLKFEAENSPEANVTLQLCKSKMDHEVASQRANGHVLKRFMSHSLRIGGASALFQGTGEIEFGKRTGRRTSSAVQRYCMMASRL</sequence>
<dbReference type="Proteomes" id="UP000186817">
    <property type="component" value="Unassembled WGS sequence"/>
</dbReference>
<dbReference type="PANTHER" id="PTHR43382">
    <property type="entry name" value="PROLYL-TRNA SYNTHETASE"/>
    <property type="match status" value="1"/>
</dbReference>
<accession>A0A1Q9DCJ0</accession>